<keyword evidence="5 6" id="KW-0472">Membrane</keyword>
<dbReference type="Proteomes" id="UP000011661">
    <property type="component" value="Unassembled WGS sequence"/>
</dbReference>
<keyword evidence="4 6" id="KW-1133">Transmembrane helix</keyword>
<dbReference type="OrthoDB" id="85180at2157"/>
<dbReference type="AlphaFoldDB" id="L9WJF8"/>
<name>L9WJF8_9EURY</name>
<evidence type="ECO:0000256" key="1">
    <source>
        <dbReference type="ARBA" id="ARBA00004651"/>
    </source>
</evidence>
<evidence type="ECO:0000256" key="6">
    <source>
        <dbReference type="SAM" id="Phobius"/>
    </source>
</evidence>
<feature type="transmembrane region" description="Helical" evidence="6">
    <location>
        <begin position="199"/>
        <end position="225"/>
    </location>
</feature>
<accession>L9WJF8</accession>
<dbReference type="GO" id="GO:0005886">
    <property type="term" value="C:plasma membrane"/>
    <property type="evidence" value="ECO:0007669"/>
    <property type="project" value="UniProtKB-SubCell"/>
</dbReference>
<dbReference type="EMBL" id="AOHX01000001">
    <property type="protein sequence ID" value="ELY49584.1"/>
    <property type="molecule type" value="Genomic_DNA"/>
</dbReference>
<feature type="transmembrane region" description="Helical" evidence="6">
    <location>
        <begin position="176"/>
        <end position="193"/>
    </location>
</feature>
<evidence type="ECO:0000256" key="2">
    <source>
        <dbReference type="ARBA" id="ARBA00022475"/>
    </source>
</evidence>
<keyword evidence="8" id="KW-1185">Reference proteome</keyword>
<dbReference type="STRING" id="1230460.C495_00105"/>
<proteinExistence type="predicted"/>
<dbReference type="PANTHER" id="PTHR34584">
    <property type="entry name" value="NA(+)/H(+) ANTIPORTER SUBUNIT E1"/>
    <property type="match status" value="1"/>
</dbReference>
<evidence type="ECO:0000313" key="7">
    <source>
        <dbReference type="EMBL" id="ELY49584.1"/>
    </source>
</evidence>
<evidence type="ECO:0000256" key="3">
    <source>
        <dbReference type="ARBA" id="ARBA00022692"/>
    </source>
</evidence>
<dbReference type="NCBIfam" id="NF009295">
    <property type="entry name" value="PRK12652.1"/>
    <property type="match status" value="1"/>
</dbReference>
<reference evidence="7 8" key="1">
    <citation type="journal article" date="2014" name="PLoS Genet.">
        <title>Phylogenetically driven sequencing of extremely halophilic archaea reveals strategies for static and dynamic osmo-response.</title>
        <authorList>
            <person name="Becker E.A."/>
            <person name="Seitzer P.M."/>
            <person name="Tritt A."/>
            <person name="Larsen D."/>
            <person name="Krusor M."/>
            <person name="Yao A.I."/>
            <person name="Wu D."/>
            <person name="Madern D."/>
            <person name="Eisen J.A."/>
            <person name="Darling A.E."/>
            <person name="Facciotti M.T."/>
        </authorList>
    </citation>
    <scope>NUCLEOTIDE SEQUENCE [LARGE SCALE GENOMIC DNA]</scope>
    <source>
        <strain evidence="7 8">JCM 14089</strain>
    </source>
</reference>
<feature type="transmembrane region" description="Helical" evidence="6">
    <location>
        <begin position="237"/>
        <end position="260"/>
    </location>
</feature>
<dbReference type="PATRIC" id="fig|1230460.4.peg.23"/>
<comment type="caution">
    <text evidence="7">The sequence shown here is derived from an EMBL/GenBank/DDBJ whole genome shotgun (WGS) entry which is preliminary data.</text>
</comment>
<dbReference type="Pfam" id="PF01899">
    <property type="entry name" value="MNHE"/>
    <property type="match status" value="1"/>
</dbReference>
<dbReference type="RefSeq" id="WP_008158796.1">
    <property type="nucleotide sequence ID" value="NZ_AOHX01000001.1"/>
</dbReference>
<dbReference type="eggNOG" id="arCOG03099">
    <property type="taxonomic scope" value="Archaea"/>
</dbReference>
<dbReference type="InterPro" id="IPR002758">
    <property type="entry name" value="Cation_antiport_E"/>
</dbReference>
<sequence length="357" mass="39514">MSNDGHQEGGFAVAADRLLVPLSDTVTVRQTVGYAVRSGLERSDELEVHLVVALPHEADLPESRHHTADAEELLSKAANWVREDAGSASVTVETALLGTDEYLFGPRDFADTFGDYAQEHGIDLVVLDPEYQPGATAQMLQSIERELERVGLAYDEAPVERPARHERLVGDGTERFDRLFAMFWISYGFYLVLGDPTYWFDLVTGAAVAGIVSVSLAQITFTFPLDRVQSPIRTVRFAFYVPYLLWEIVKSNLAISLVILRPSMPIEPTMTRVNTRVRSGLPLLALANSITLTPGTLVVRADDQRLLVHTLIPSAREGLFDGDLERAIRFVFYGRESAAIPTPRERGDTEIIGGDDQ</sequence>
<keyword evidence="2" id="KW-1003">Cell membrane</keyword>
<evidence type="ECO:0000256" key="5">
    <source>
        <dbReference type="ARBA" id="ARBA00023136"/>
    </source>
</evidence>
<evidence type="ECO:0000256" key="4">
    <source>
        <dbReference type="ARBA" id="ARBA00022989"/>
    </source>
</evidence>
<evidence type="ECO:0000313" key="8">
    <source>
        <dbReference type="Proteomes" id="UP000011661"/>
    </source>
</evidence>
<dbReference type="InterPro" id="IPR014729">
    <property type="entry name" value="Rossmann-like_a/b/a_fold"/>
</dbReference>
<dbReference type="PANTHER" id="PTHR34584:SF1">
    <property type="entry name" value="NA(+)_H(+) ANTIPORTER SUBUNIT E1"/>
    <property type="match status" value="1"/>
</dbReference>
<organism evidence="7 8">
    <name type="scientific">Natronorubrum sulfidifaciens JCM 14089</name>
    <dbReference type="NCBI Taxonomy" id="1230460"/>
    <lineage>
        <taxon>Archaea</taxon>
        <taxon>Methanobacteriati</taxon>
        <taxon>Methanobacteriota</taxon>
        <taxon>Stenosarchaea group</taxon>
        <taxon>Halobacteria</taxon>
        <taxon>Halobacteriales</taxon>
        <taxon>Natrialbaceae</taxon>
        <taxon>Natronorubrum</taxon>
    </lineage>
</organism>
<comment type="subcellular location">
    <subcellularLocation>
        <location evidence="1">Cell membrane</location>
        <topology evidence="1">Multi-pass membrane protein</topology>
    </subcellularLocation>
</comment>
<dbReference type="GO" id="GO:0008324">
    <property type="term" value="F:monoatomic cation transmembrane transporter activity"/>
    <property type="evidence" value="ECO:0007669"/>
    <property type="project" value="InterPro"/>
</dbReference>
<dbReference type="Gene3D" id="3.40.50.620">
    <property type="entry name" value="HUPs"/>
    <property type="match status" value="1"/>
</dbReference>
<keyword evidence="3 6" id="KW-0812">Transmembrane</keyword>
<protein>
    <submittedName>
        <fullName evidence="7">Monovalent cation/H+ antiporter subunit E</fullName>
    </submittedName>
</protein>
<gene>
    <name evidence="7" type="ORF">C495_00105</name>
</gene>